<evidence type="ECO:0000256" key="2">
    <source>
        <dbReference type="ARBA" id="ARBA00005675"/>
    </source>
</evidence>
<dbReference type="InterPro" id="IPR001757">
    <property type="entry name" value="P_typ_ATPase"/>
</dbReference>
<evidence type="ECO:0000256" key="7">
    <source>
        <dbReference type="ARBA" id="ARBA00022840"/>
    </source>
</evidence>
<dbReference type="Gene3D" id="3.40.50.1000">
    <property type="entry name" value="HAD superfamily/HAD-like"/>
    <property type="match status" value="1"/>
</dbReference>
<dbReference type="SUPFAM" id="SSF56784">
    <property type="entry name" value="HAD-like"/>
    <property type="match status" value="1"/>
</dbReference>
<gene>
    <name evidence="14" type="ORF">DesfrDRAFT_0709</name>
</gene>
<name>E1JSX0_SOLFR</name>
<dbReference type="GO" id="GO:0030007">
    <property type="term" value="P:intracellular potassium ion homeostasis"/>
    <property type="evidence" value="ECO:0007669"/>
    <property type="project" value="TreeGrafter"/>
</dbReference>
<dbReference type="GO" id="GO:0036376">
    <property type="term" value="P:sodium ion export across plasma membrane"/>
    <property type="evidence" value="ECO:0007669"/>
    <property type="project" value="TreeGrafter"/>
</dbReference>
<evidence type="ECO:0000256" key="1">
    <source>
        <dbReference type="ARBA" id="ARBA00004651"/>
    </source>
</evidence>
<feature type="transmembrane region" description="Helical" evidence="12">
    <location>
        <begin position="271"/>
        <end position="297"/>
    </location>
</feature>
<keyword evidence="7" id="KW-0067">ATP-binding</keyword>
<evidence type="ECO:0000256" key="3">
    <source>
        <dbReference type="ARBA" id="ARBA00022475"/>
    </source>
</evidence>
<organism evidence="14 15">
    <name type="scientific">Solidesulfovibrio fructosivorans JJ]</name>
    <dbReference type="NCBI Taxonomy" id="596151"/>
    <lineage>
        <taxon>Bacteria</taxon>
        <taxon>Pseudomonadati</taxon>
        <taxon>Thermodesulfobacteriota</taxon>
        <taxon>Desulfovibrionia</taxon>
        <taxon>Desulfovibrionales</taxon>
        <taxon>Desulfovibrionaceae</taxon>
        <taxon>Solidesulfovibrio</taxon>
    </lineage>
</organism>
<sequence>MRMKWHMLATEALFERFGTSFDGLSSEQAGERLLRHGPNALPEADGLRLWRLVLDQVASPLIYVLFIAAGIAVWVGEYIDASVICSIVILNGIIGFTQEFKAERSVSGLKSLLSPRATVMRDAREREVPVEDLVPGDLVVLASGAVVPADLRLIRATELRADESALTGESVPAAKTAAPLADPFLPAVDQSNMAFKGTAIVHGRGMGLAVATGEATWLGSIARKMRSVGRVKPPITVRFERFARQLSLAVVIAAAALFGVGIMVGESVKDMFLMSVAAFVAAVPEGLPIVVTIAMAVGVHRMARHNAVIRKLPAVETLGSTTVICSDKTGTLTLNEMTVRTLADGEACYALTGQGAAPEGDILCDGRPCAITQAPRLRDMLVAGVLCNESRITEEDGIFLFEGDPTENALLTAALKGGLNPAATRVAHRQLALLPFESERGFMASLSAVDGRGVALLKGAPERLLEACASDWAGTPLNAANVRDTASAMAREGLRVLLLARKDFPDGKRDLHEEDVRSGLTFLGLMGLLDPPRPEAARAVAGCRRAGIRLKMLTGDHPETAVAVASMIGLAHAGDVALTGRELERLDGRDFDEAVLRHRVFARVMPSQKLAIVESLKRQGQVVAVTGDGVNDAPALKAAHIGVAMGRKGTDVAREASDMVLTDDSINSVYHAVQEGRIMFDNLRKAVFFLLPTGLAELLSIMAAMVMGLPLPFVPTQILWINLVTNGLQDVALALEPGEPDVLDRRPRPLDEGILNKALLWRTIIVGVTIAAGVVWYFQWLYRSGQEIEVCRTGAVTAMVFFQFFQVLNCRSEKRSIFLLNPFSNMFLLASMVAAALAQVAVVQWPGFQWIFRTTPLTWRQWAACVGLAVSVVVVVEAGKLMSNLAGGRLRRGA</sequence>
<dbReference type="EMBL" id="AECZ01000003">
    <property type="protein sequence ID" value="EFL52603.1"/>
    <property type="molecule type" value="Genomic_DNA"/>
</dbReference>
<keyword evidence="4" id="KW-0597">Phosphoprotein</keyword>
<dbReference type="RefSeq" id="WP_005991147.1">
    <property type="nucleotide sequence ID" value="NZ_AECZ01000003.1"/>
</dbReference>
<dbReference type="Pfam" id="PF13246">
    <property type="entry name" value="Cation_ATPase"/>
    <property type="match status" value="1"/>
</dbReference>
<keyword evidence="8" id="KW-0460">Magnesium</keyword>
<feature type="transmembrane region" description="Helical" evidence="12">
    <location>
        <begin position="818"/>
        <end position="841"/>
    </location>
</feature>
<dbReference type="eggNOG" id="COG0474">
    <property type="taxonomic scope" value="Bacteria"/>
</dbReference>
<dbReference type="Gene3D" id="3.40.1110.10">
    <property type="entry name" value="Calcium-transporting ATPase, cytoplasmic domain N"/>
    <property type="match status" value="1"/>
</dbReference>
<dbReference type="InterPro" id="IPR018303">
    <property type="entry name" value="ATPase_P-typ_P_site"/>
</dbReference>
<dbReference type="InterPro" id="IPR008250">
    <property type="entry name" value="ATPase_P-typ_transduc_dom_A_sf"/>
</dbReference>
<feature type="transmembrane region" description="Helical" evidence="12">
    <location>
        <begin position="57"/>
        <end position="75"/>
    </location>
</feature>
<dbReference type="GO" id="GO:0016887">
    <property type="term" value="F:ATP hydrolysis activity"/>
    <property type="evidence" value="ECO:0007669"/>
    <property type="project" value="InterPro"/>
</dbReference>
<dbReference type="PANTHER" id="PTHR43294">
    <property type="entry name" value="SODIUM/POTASSIUM-TRANSPORTING ATPASE SUBUNIT ALPHA"/>
    <property type="match status" value="1"/>
</dbReference>
<evidence type="ECO:0000256" key="4">
    <source>
        <dbReference type="ARBA" id="ARBA00022553"/>
    </source>
</evidence>
<dbReference type="SMART" id="SM00831">
    <property type="entry name" value="Cation_ATPase_N"/>
    <property type="match status" value="1"/>
</dbReference>
<dbReference type="PRINTS" id="PR00119">
    <property type="entry name" value="CATATPASE"/>
</dbReference>
<keyword evidence="6" id="KW-0547">Nucleotide-binding</keyword>
<evidence type="ECO:0000256" key="8">
    <source>
        <dbReference type="ARBA" id="ARBA00022842"/>
    </source>
</evidence>
<dbReference type="NCBIfam" id="TIGR01494">
    <property type="entry name" value="ATPase_P-type"/>
    <property type="match status" value="2"/>
</dbReference>
<dbReference type="FunFam" id="2.70.150.10:FF:000160">
    <property type="entry name" value="Sarcoplasmic/endoplasmic reticulum calcium ATPase 1"/>
    <property type="match status" value="1"/>
</dbReference>
<keyword evidence="9" id="KW-1278">Translocase</keyword>
<dbReference type="Pfam" id="PF08282">
    <property type="entry name" value="Hydrolase_3"/>
    <property type="match status" value="1"/>
</dbReference>
<dbReference type="Gene3D" id="2.70.150.10">
    <property type="entry name" value="Calcium-transporting ATPase, cytoplasmic transduction domain A"/>
    <property type="match status" value="1"/>
</dbReference>
<evidence type="ECO:0000313" key="14">
    <source>
        <dbReference type="EMBL" id="EFL52603.1"/>
    </source>
</evidence>
<keyword evidence="11 12" id="KW-0472">Membrane</keyword>
<dbReference type="GO" id="GO:0005886">
    <property type="term" value="C:plasma membrane"/>
    <property type="evidence" value="ECO:0007669"/>
    <property type="project" value="UniProtKB-SubCell"/>
</dbReference>
<protein>
    <submittedName>
        <fullName evidence="14">ATPase, P-type (Transporting), HAD superfamily, subfamily IC</fullName>
    </submittedName>
</protein>
<dbReference type="FunFam" id="3.40.50.1000:FF:000083">
    <property type="entry name" value="Sodium/potassium-transporting ATPase subunit alpha"/>
    <property type="match status" value="1"/>
</dbReference>
<evidence type="ECO:0000256" key="11">
    <source>
        <dbReference type="ARBA" id="ARBA00023136"/>
    </source>
</evidence>
<dbReference type="InterPro" id="IPR050510">
    <property type="entry name" value="Cation_transp_ATPase_P-type"/>
</dbReference>
<feature type="transmembrane region" description="Helical" evidence="12">
    <location>
        <begin position="81"/>
        <end position="100"/>
    </location>
</feature>
<feature type="transmembrane region" description="Helical" evidence="12">
    <location>
        <begin position="759"/>
        <end position="778"/>
    </location>
</feature>
<feature type="domain" description="Cation-transporting P-type ATPase N-terminal" evidence="13">
    <location>
        <begin position="4"/>
        <end position="77"/>
    </location>
</feature>
<dbReference type="SUPFAM" id="SSF81653">
    <property type="entry name" value="Calcium ATPase, transduction domain A"/>
    <property type="match status" value="1"/>
</dbReference>
<dbReference type="SFLD" id="SFLDS00003">
    <property type="entry name" value="Haloacid_Dehalogenase"/>
    <property type="match status" value="1"/>
</dbReference>
<dbReference type="InterPro" id="IPR059000">
    <property type="entry name" value="ATPase_P-type_domA"/>
</dbReference>
<evidence type="ECO:0000313" key="15">
    <source>
        <dbReference type="Proteomes" id="UP000006250"/>
    </source>
</evidence>
<dbReference type="AlphaFoldDB" id="E1JSX0"/>
<evidence type="ECO:0000256" key="5">
    <source>
        <dbReference type="ARBA" id="ARBA00022692"/>
    </source>
</evidence>
<dbReference type="PROSITE" id="PS00154">
    <property type="entry name" value="ATPASE_E1_E2"/>
    <property type="match status" value="1"/>
</dbReference>
<keyword evidence="10 12" id="KW-1133">Transmembrane helix</keyword>
<dbReference type="STRING" id="596151.DesfrDRAFT_0709"/>
<dbReference type="SUPFAM" id="SSF81665">
    <property type="entry name" value="Calcium ATPase, transmembrane domain M"/>
    <property type="match status" value="1"/>
</dbReference>
<dbReference type="InterPro" id="IPR004014">
    <property type="entry name" value="ATPase_P-typ_cation-transptr_N"/>
</dbReference>
<comment type="similarity">
    <text evidence="2">Belongs to the cation transport ATPase (P-type) (TC 3.A.3) family. Type IIA subfamily.</text>
</comment>
<evidence type="ECO:0000256" key="6">
    <source>
        <dbReference type="ARBA" id="ARBA00022741"/>
    </source>
</evidence>
<dbReference type="PANTHER" id="PTHR43294:SF21">
    <property type="entry name" value="CATION TRANSPORTING ATPASE"/>
    <property type="match status" value="1"/>
</dbReference>
<keyword evidence="15" id="KW-1185">Reference proteome</keyword>
<dbReference type="Pfam" id="PF00690">
    <property type="entry name" value="Cation_ATPase_N"/>
    <property type="match status" value="1"/>
</dbReference>
<dbReference type="SFLD" id="SFLDF00027">
    <property type="entry name" value="p-type_atpase"/>
    <property type="match status" value="1"/>
</dbReference>
<dbReference type="InterPro" id="IPR023299">
    <property type="entry name" value="ATPase_P-typ_cyto_dom_N"/>
</dbReference>
<reference evidence="14 15" key="1">
    <citation type="submission" date="2010-08" db="EMBL/GenBank/DDBJ databases">
        <title>The draft genome of Desulfovibrio fructosovorans JJ.</title>
        <authorList>
            <consortium name="US DOE Joint Genome Institute (JGI-PGF)"/>
            <person name="Lucas S."/>
            <person name="Copeland A."/>
            <person name="Lapidus A."/>
            <person name="Cheng J.-F."/>
            <person name="Bruce D."/>
            <person name="Goodwin L."/>
            <person name="Pitluck S."/>
            <person name="Land M.L."/>
            <person name="Hauser L."/>
            <person name="Chang Y.-J."/>
            <person name="Jeffries C."/>
            <person name="Wall J.D."/>
            <person name="Stahl D.A."/>
            <person name="Arkin A.P."/>
            <person name="Dehal P."/>
            <person name="Stolyar S.M."/>
            <person name="Hazen T.C."/>
            <person name="Woyke T.J."/>
        </authorList>
    </citation>
    <scope>NUCLEOTIDE SEQUENCE [LARGE SCALE GENOMIC DNA]</scope>
    <source>
        <strain evidence="14 15">JJ</strain>
    </source>
</reference>
<feature type="transmembrane region" description="Helical" evidence="12">
    <location>
        <begin position="687"/>
        <end position="709"/>
    </location>
</feature>
<dbReference type="InterPro" id="IPR023298">
    <property type="entry name" value="ATPase_P-typ_TM_dom_sf"/>
</dbReference>
<dbReference type="Pfam" id="PF00689">
    <property type="entry name" value="Cation_ATPase_C"/>
    <property type="match status" value="1"/>
</dbReference>
<dbReference type="Pfam" id="PF00122">
    <property type="entry name" value="E1-E2_ATPase"/>
    <property type="match status" value="1"/>
</dbReference>
<dbReference type="GO" id="GO:0006883">
    <property type="term" value="P:intracellular sodium ion homeostasis"/>
    <property type="evidence" value="ECO:0007669"/>
    <property type="project" value="TreeGrafter"/>
</dbReference>
<dbReference type="InterPro" id="IPR044492">
    <property type="entry name" value="P_typ_ATPase_HD_dom"/>
</dbReference>
<dbReference type="GO" id="GO:1902600">
    <property type="term" value="P:proton transmembrane transport"/>
    <property type="evidence" value="ECO:0007669"/>
    <property type="project" value="TreeGrafter"/>
</dbReference>
<comment type="caution">
    <text evidence="14">The sequence shown here is derived from an EMBL/GenBank/DDBJ whole genome shotgun (WGS) entry which is preliminary data.</text>
</comment>
<evidence type="ECO:0000256" key="12">
    <source>
        <dbReference type="SAM" id="Phobius"/>
    </source>
</evidence>
<evidence type="ECO:0000259" key="13">
    <source>
        <dbReference type="SMART" id="SM00831"/>
    </source>
</evidence>
<dbReference type="GO" id="GO:1990573">
    <property type="term" value="P:potassium ion import across plasma membrane"/>
    <property type="evidence" value="ECO:0007669"/>
    <property type="project" value="TreeGrafter"/>
</dbReference>
<dbReference type="InterPro" id="IPR006068">
    <property type="entry name" value="ATPase_P-typ_cation-transptr_C"/>
</dbReference>
<keyword evidence="5 12" id="KW-0812">Transmembrane</keyword>
<proteinExistence type="inferred from homology"/>
<keyword evidence="3" id="KW-1003">Cell membrane</keyword>
<dbReference type="GO" id="GO:0005524">
    <property type="term" value="F:ATP binding"/>
    <property type="evidence" value="ECO:0007669"/>
    <property type="project" value="UniProtKB-KW"/>
</dbReference>
<dbReference type="PRINTS" id="PR00120">
    <property type="entry name" value="HATPASE"/>
</dbReference>
<dbReference type="GO" id="GO:0005391">
    <property type="term" value="F:P-type sodium:potassium-exchanging transporter activity"/>
    <property type="evidence" value="ECO:0007669"/>
    <property type="project" value="TreeGrafter"/>
</dbReference>
<feature type="transmembrane region" description="Helical" evidence="12">
    <location>
        <begin position="861"/>
        <end position="882"/>
    </location>
</feature>
<dbReference type="InterPro" id="IPR036412">
    <property type="entry name" value="HAD-like_sf"/>
</dbReference>
<feature type="transmembrane region" description="Helical" evidence="12">
    <location>
        <begin position="246"/>
        <end position="265"/>
    </location>
</feature>
<dbReference type="Gene3D" id="1.20.1110.10">
    <property type="entry name" value="Calcium-transporting ATPase, transmembrane domain"/>
    <property type="match status" value="1"/>
</dbReference>
<accession>E1JSX0</accession>
<evidence type="ECO:0000256" key="10">
    <source>
        <dbReference type="ARBA" id="ARBA00022989"/>
    </source>
</evidence>
<comment type="subcellular location">
    <subcellularLocation>
        <location evidence="1">Cell membrane</location>
        <topology evidence="1">Multi-pass membrane protein</topology>
    </subcellularLocation>
</comment>
<dbReference type="SFLD" id="SFLDG00002">
    <property type="entry name" value="C1.7:_P-type_atpase_like"/>
    <property type="match status" value="1"/>
</dbReference>
<dbReference type="Proteomes" id="UP000006250">
    <property type="component" value="Unassembled WGS sequence"/>
</dbReference>
<dbReference type="SUPFAM" id="SSF81660">
    <property type="entry name" value="Metal cation-transporting ATPase, ATP-binding domain N"/>
    <property type="match status" value="1"/>
</dbReference>
<evidence type="ECO:0000256" key="9">
    <source>
        <dbReference type="ARBA" id="ARBA00022967"/>
    </source>
</evidence>
<dbReference type="InterPro" id="IPR023214">
    <property type="entry name" value="HAD_sf"/>
</dbReference>